<feature type="non-terminal residue" evidence="2">
    <location>
        <position position="1"/>
    </location>
</feature>
<proteinExistence type="predicted"/>
<name>A0A0B6XSN5_9EUPU</name>
<gene>
    <name evidence="2" type="primary">ORF101</name>
</gene>
<evidence type="ECO:0000256" key="1">
    <source>
        <dbReference type="SAM" id="MobiDB-lite"/>
    </source>
</evidence>
<protein>
    <submittedName>
        <fullName evidence="2">Uncharacterized protein</fullName>
    </submittedName>
</protein>
<dbReference type="AlphaFoldDB" id="A0A0B6XSN5"/>
<reference evidence="2" key="1">
    <citation type="submission" date="2014-12" db="EMBL/GenBank/DDBJ databases">
        <title>Insight into the proteome of Arion vulgaris.</title>
        <authorList>
            <person name="Aradska J."/>
            <person name="Bulat T."/>
            <person name="Smidak R."/>
            <person name="Sarate P."/>
            <person name="Gangsoo J."/>
            <person name="Sialana F."/>
            <person name="Bilban M."/>
            <person name="Lubec G."/>
        </authorList>
    </citation>
    <scope>NUCLEOTIDE SEQUENCE</scope>
    <source>
        <tissue evidence="2">Skin</tissue>
    </source>
</reference>
<evidence type="ECO:0000313" key="2">
    <source>
        <dbReference type="EMBL" id="CEK46904.1"/>
    </source>
</evidence>
<dbReference type="EMBL" id="HACG01000039">
    <property type="protein sequence ID" value="CEK46904.1"/>
    <property type="molecule type" value="Transcribed_RNA"/>
</dbReference>
<sequence>RAYKTDSGRRCYTSMVMLSNDSYEEVEDCVIDDDDSDYDGEDDDDDDDDDGRGDDDYDMIMMLI</sequence>
<accession>A0A0B6XSN5</accession>
<organism evidence="2">
    <name type="scientific">Arion vulgaris</name>
    <dbReference type="NCBI Taxonomy" id="1028688"/>
    <lineage>
        <taxon>Eukaryota</taxon>
        <taxon>Metazoa</taxon>
        <taxon>Spiralia</taxon>
        <taxon>Lophotrochozoa</taxon>
        <taxon>Mollusca</taxon>
        <taxon>Gastropoda</taxon>
        <taxon>Heterobranchia</taxon>
        <taxon>Euthyneura</taxon>
        <taxon>Panpulmonata</taxon>
        <taxon>Eupulmonata</taxon>
        <taxon>Stylommatophora</taxon>
        <taxon>Helicina</taxon>
        <taxon>Arionoidea</taxon>
        <taxon>Arionidae</taxon>
        <taxon>Arion</taxon>
    </lineage>
</organism>
<feature type="region of interest" description="Disordered" evidence="1">
    <location>
        <begin position="31"/>
        <end position="57"/>
    </location>
</feature>